<evidence type="ECO:0000313" key="2">
    <source>
        <dbReference type="EMBL" id="KAK4324149.1"/>
    </source>
</evidence>
<dbReference type="EMBL" id="JAWZYT010000374">
    <property type="protein sequence ID" value="KAK4324144.1"/>
    <property type="molecule type" value="Genomic_DNA"/>
</dbReference>
<organism evidence="1 3">
    <name type="scientific">Petrolisthes manimaculis</name>
    <dbReference type="NCBI Taxonomy" id="1843537"/>
    <lineage>
        <taxon>Eukaryota</taxon>
        <taxon>Metazoa</taxon>
        <taxon>Ecdysozoa</taxon>
        <taxon>Arthropoda</taxon>
        <taxon>Crustacea</taxon>
        <taxon>Multicrustacea</taxon>
        <taxon>Malacostraca</taxon>
        <taxon>Eumalacostraca</taxon>
        <taxon>Eucarida</taxon>
        <taxon>Decapoda</taxon>
        <taxon>Pleocyemata</taxon>
        <taxon>Anomura</taxon>
        <taxon>Galatheoidea</taxon>
        <taxon>Porcellanidae</taxon>
        <taxon>Petrolisthes</taxon>
    </lineage>
</organism>
<accession>A0AAE1QC57</accession>
<comment type="caution">
    <text evidence="1">The sequence shown here is derived from an EMBL/GenBank/DDBJ whole genome shotgun (WGS) entry which is preliminary data.</text>
</comment>
<keyword evidence="3" id="KW-1185">Reference proteome</keyword>
<protein>
    <submittedName>
        <fullName evidence="1">Uncharacterized protein</fullName>
    </submittedName>
</protein>
<name>A0AAE1QC57_9EUCA</name>
<dbReference type="AlphaFoldDB" id="A0AAE1QC57"/>
<proteinExistence type="predicted"/>
<evidence type="ECO:0000313" key="1">
    <source>
        <dbReference type="EMBL" id="KAK4324144.1"/>
    </source>
</evidence>
<dbReference type="Proteomes" id="UP001292094">
    <property type="component" value="Unassembled WGS sequence"/>
</dbReference>
<dbReference type="EMBL" id="JAWZYT010000374">
    <property type="protein sequence ID" value="KAK4324149.1"/>
    <property type="molecule type" value="Genomic_DNA"/>
</dbReference>
<gene>
    <name evidence="1" type="ORF">Pmani_005147</name>
    <name evidence="2" type="ORF">Pmani_005152</name>
</gene>
<reference evidence="1" key="1">
    <citation type="submission" date="2023-11" db="EMBL/GenBank/DDBJ databases">
        <title>Genome assemblies of two species of porcelain crab, Petrolisthes cinctipes and Petrolisthes manimaculis (Anomura: Porcellanidae).</title>
        <authorList>
            <person name="Angst P."/>
        </authorList>
    </citation>
    <scope>NUCLEOTIDE SEQUENCE</scope>
    <source>
        <strain evidence="1">PB745_02</strain>
        <tissue evidence="1">Gill</tissue>
    </source>
</reference>
<sequence>MVPFLGLAANHPKLKEDMEAISSAVQGLRVGFRHREVRSGKAFSIQASAMTRDVTTIRPGLFPPVSSDRALSFA</sequence>
<evidence type="ECO:0000313" key="3">
    <source>
        <dbReference type="Proteomes" id="UP001292094"/>
    </source>
</evidence>